<keyword evidence="9 11" id="KW-0072">Autophagy</keyword>
<evidence type="ECO:0000259" key="12">
    <source>
        <dbReference type="Pfam" id="PF03416"/>
    </source>
</evidence>
<evidence type="ECO:0000256" key="4">
    <source>
        <dbReference type="ARBA" id="ARBA00022490"/>
    </source>
</evidence>
<proteinExistence type="inferred from homology"/>
<comment type="subcellular location">
    <subcellularLocation>
        <location evidence="1 11">Cytoplasm</location>
    </subcellularLocation>
</comment>
<dbReference type="GO" id="GO:0016485">
    <property type="term" value="P:protein processing"/>
    <property type="evidence" value="ECO:0007669"/>
    <property type="project" value="TreeGrafter"/>
</dbReference>
<accession>A0A2A2KM46</accession>
<evidence type="ECO:0000256" key="5">
    <source>
        <dbReference type="ARBA" id="ARBA00022670"/>
    </source>
</evidence>
<comment type="catalytic activity">
    <reaction evidence="10">
        <text>[protein]-C-terminal L-amino acid-glycyl-phosphatidylethanolamide + H2O = [protein]-C-terminal L-amino acid-glycine + a 1,2-diacyl-sn-glycero-3-phosphoethanolamine</text>
        <dbReference type="Rhea" id="RHEA:67548"/>
        <dbReference type="Rhea" id="RHEA-COMP:17323"/>
        <dbReference type="Rhea" id="RHEA-COMP:17324"/>
        <dbReference type="ChEBI" id="CHEBI:15377"/>
        <dbReference type="ChEBI" id="CHEBI:64612"/>
        <dbReference type="ChEBI" id="CHEBI:172940"/>
        <dbReference type="ChEBI" id="CHEBI:172941"/>
    </reaction>
    <physiologicalReaction direction="left-to-right" evidence="10">
        <dbReference type="Rhea" id="RHEA:67549"/>
    </physiologicalReaction>
</comment>
<dbReference type="GO" id="GO:0035973">
    <property type="term" value="P:aggrephagy"/>
    <property type="evidence" value="ECO:0007669"/>
    <property type="project" value="TreeGrafter"/>
</dbReference>
<evidence type="ECO:0000313" key="14">
    <source>
        <dbReference type="Proteomes" id="UP000218231"/>
    </source>
</evidence>
<dbReference type="Proteomes" id="UP000218231">
    <property type="component" value="Unassembled WGS sequence"/>
</dbReference>
<dbReference type="AlphaFoldDB" id="A0A2A2KM46"/>
<dbReference type="EC" id="3.4.22.-" evidence="11"/>
<dbReference type="GO" id="GO:0000045">
    <property type="term" value="P:autophagosome assembly"/>
    <property type="evidence" value="ECO:0007669"/>
    <property type="project" value="TreeGrafter"/>
</dbReference>
<dbReference type="SUPFAM" id="SSF54001">
    <property type="entry name" value="Cysteine proteinases"/>
    <property type="match status" value="1"/>
</dbReference>
<dbReference type="InterPro" id="IPR046792">
    <property type="entry name" value="Peptidase_C54_cat"/>
</dbReference>
<dbReference type="EMBL" id="LIAE01008224">
    <property type="protein sequence ID" value="PAV75044.1"/>
    <property type="molecule type" value="Genomic_DNA"/>
</dbReference>
<evidence type="ECO:0000256" key="2">
    <source>
        <dbReference type="ARBA" id="ARBA00010958"/>
    </source>
</evidence>
<dbReference type="GO" id="GO:0015031">
    <property type="term" value="P:protein transport"/>
    <property type="evidence" value="ECO:0007669"/>
    <property type="project" value="UniProtKB-KW"/>
</dbReference>
<organism evidence="13 14">
    <name type="scientific">Diploscapter pachys</name>
    <dbReference type="NCBI Taxonomy" id="2018661"/>
    <lineage>
        <taxon>Eukaryota</taxon>
        <taxon>Metazoa</taxon>
        <taxon>Ecdysozoa</taxon>
        <taxon>Nematoda</taxon>
        <taxon>Chromadorea</taxon>
        <taxon>Rhabditida</taxon>
        <taxon>Rhabditina</taxon>
        <taxon>Rhabditomorpha</taxon>
        <taxon>Rhabditoidea</taxon>
        <taxon>Rhabditidae</taxon>
        <taxon>Diploscapter</taxon>
    </lineage>
</organism>
<comment type="caution">
    <text evidence="13">The sequence shown here is derived from an EMBL/GenBank/DDBJ whole genome shotgun (WGS) entry which is preliminary data.</text>
</comment>
<evidence type="ECO:0000313" key="13">
    <source>
        <dbReference type="EMBL" id="PAV75044.1"/>
    </source>
</evidence>
<dbReference type="InterPro" id="IPR038765">
    <property type="entry name" value="Papain-like_cys_pep_sf"/>
</dbReference>
<keyword evidence="7" id="KW-0788">Thiol protease</keyword>
<evidence type="ECO:0000256" key="10">
    <source>
        <dbReference type="ARBA" id="ARBA00029362"/>
    </source>
</evidence>
<dbReference type="PANTHER" id="PTHR22624">
    <property type="entry name" value="CYSTEINE PROTEASE ATG4"/>
    <property type="match status" value="1"/>
</dbReference>
<name>A0A2A2KM46_9BILA</name>
<reference evidence="13 14" key="1">
    <citation type="journal article" date="2017" name="Curr. Biol.">
        <title>Genome architecture and evolution of a unichromosomal asexual nematode.</title>
        <authorList>
            <person name="Fradin H."/>
            <person name="Zegar C."/>
            <person name="Gutwein M."/>
            <person name="Lucas J."/>
            <person name="Kovtun M."/>
            <person name="Corcoran D."/>
            <person name="Baugh L.R."/>
            <person name="Kiontke K."/>
            <person name="Gunsalus K."/>
            <person name="Fitch D.H."/>
            <person name="Piano F."/>
        </authorList>
    </citation>
    <scope>NUCLEOTIDE SEQUENCE [LARGE SCALE GENOMIC DNA]</scope>
    <source>
        <strain evidence="13">PF1309</strain>
    </source>
</reference>
<keyword evidence="6 11" id="KW-0378">Hydrolase</keyword>
<evidence type="ECO:0000256" key="3">
    <source>
        <dbReference type="ARBA" id="ARBA00022448"/>
    </source>
</evidence>
<feature type="domain" description="Peptidase C54 catalytic" evidence="12">
    <location>
        <begin position="53"/>
        <end position="377"/>
    </location>
</feature>
<comment type="similarity">
    <text evidence="2 11">Belongs to the peptidase C54 family.</text>
</comment>
<evidence type="ECO:0000256" key="1">
    <source>
        <dbReference type="ARBA" id="ARBA00004496"/>
    </source>
</evidence>
<dbReference type="OrthoDB" id="2960936at2759"/>
<dbReference type="GO" id="GO:0019786">
    <property type="term" value="F:protein-phosphatidylethanolamide deconjugating activity"/>
    <property type="evidence" value="ECO:0007669"/>
    <property type="project" value="InterPro"/>
</dbReference>
<comment type="function">
    <text evidence="11">Cysteine protease that plays a key role in autophagy by mediating both proteolytic activation and delipidation of ATG8 family proteins.</text>
</comment>
<keyword evidence="14" id="KW-1185">Reference proteome</keyword>
<evidence type="ECO:0000256" key="7">
    <source>
        <dbReference type="ARBA" id="ARBA00022807"/>
    </source>
</evidence>
<dbReference type="GO" id="GO:0004197">
    <property type="term" value="F:cysteine-type endopeptidase activity"/>
    <property type="evidence" value="ECO:0007669"/>
    <property type="project" value="TreeGrafter"/>
</dbReference>
<evidence type="ECO:0000256" key="9">
    <source>
        <dbReference type="ARBA" id="ARBA00023006"/>
    </source>
</evidence>
<dbReference type="PANTHER" id="PTHR22624:SF49">
    <property type="entry name" value="CYSTEINE PROTEASE"/>
    <property type="match status" value="1"/>
</dbReference>
<keyword evidence="5 11" id="KW-0645">Protease</keyword>
<protein>
    <recommendedName>
        <fullName evidence="11">Cysteine protease</fullName>
        <ecNumber evidence="11">3.4.22.-</ecNumber>
    </recommendedName>
</protein>
<sequence length="440" mass="49782">MDLDGFIQPALDMLESCITFEPSYWETREKTLLEGNDVYILGKEITKQNGPNTIRNYVTSRLWFTYRKNFPAIGGTGPESDQGWGCMLRCAQMVLGETLLRRHIGRDYKWKRDTQPEGDYEKILRMFLDEKSALYSIHQIAQMGVSEGKAVGEWFGPNTAAQVLKKLAVFDSWSNIAVHVAMDNIVIDSDVRMMATVSPPSDAVKLILENSSLDESHVNSMNAETPDAEEASASGSWRPLLLIIPLRLGLTTINKVYLPAVQEFFKLETCVGIIGGRPNRALYFVGISGEKLIYLDPHYCRPSITGQRRPVDGYDDGFDHLEEPQPSLITPDGEVATPLDDSSYHCDLLLYMDYEEVDPSLALCLFCESEEVFERTTKELKENVLTASKPPLFELLDQRPKGWPPFEPYFGVKTKIEMNEFHDMGDPNFSQDDDFEVLES</sequence>
<dbReference type="InterPro" id="IPR005078">
    <property type="entry name" value="Peptidase_C54"/>
</dbReference>
<keyword evidence="8 11" id="KW-0653">Protein transport</keyword>
<dbReference type="Pfam" id="PF03416">
    <property type="entry name" value="Peptidase_C54"/>
    <property type="match status" value="1"/>
</dbReference>
<keyword evidence="4 11" id="KW-0963">Cytoplasm</keyword>
<dbReference type="STRING" id="2018661.A0A2A2KM46"/>
<keyword evidence="3" id="KW-0813">Transport</keyword>
<evidence type="ECO:0000256" key="11">
    <source>
        <dbReference type="RuleBase" id="RU363115"/>
    </source>
</evidence>
<dbReference type="GO" id="GO:0005737">
    <property type="term" value="C:cytoplasm"/>
    <property type="evidence" value="ECO:0007669"/>
    <property type="project" value="UniProtKB-SubCell"/>
</dbReference>
<gene>
    <name evidence="13" type="ORF">WR25_06368</name>
</gene>
<evidence type="ECO:0000256" key="8">
    <source>
        <dbReference type="ARBA" id="ARBA00022927"/>
    </source>
</evidence>
<evidence type="ECO:0000256" key="6">
    <source>
        <dbReference type="ARBA" id="ARBA00022801"/>
    </source>
</evidence>
<dbReference type="GO" id="GO:0000423">
    <property type="term" value="P:mitophagy"/>
    <property type="evidence" value="ECO:0007669"/>
    <property type="project" value="TreeGrafter"/>
</dbReference>
<dbReference type="GO" id="GO:0034727">
    <property type="term" value="P:piecemeal microautophagy of the nucleus"/>
    <property type="evidence" value="ECO:0007669"/>
    <property type="project" value="TreeGrafter"/>
</dbReference>